<gene>
    <name evidence="2" type="ORF">AMQ22_01770</name>
</gene>
<name>A0A150IVF4_9EURY</name>
<protein>
    <submittedName>
        <fullName evidence="2">Uncharacterized protein</fullName>
    </submittedName>
</protein>
<evidence type="ECO:0000313" key="2">
    <source>
        <dbReference type="EMBL" id="KYC48977.1"/>
    </source>
</evidence>
<keyword evidence="1" id="KW-0812">Transmembrane</keyword>
<dbReference type="Proteomes" id="UP000075398">
    <property type="component" value="Unassembled WGS sequence"/>
</dbReference>
<evidence type="ECO:0000313" key="3">
    <source>
        <dbReference type="Proteomes" id="UP000075398"/>
    </source>
</evidence>
<feature type="transmembrane region" description="Helical" evidence="1">
    <location>
        <begin position="12"/>
        <end position="33"/>
    </location>
</feature>
<dbReference type="EMBL" id="LNGC01000114">
    <property type="protein sequence ID" value="KYC48977.1"/>
    <property type="molecule type" value="Genomic_DNA"/>
</dbReference>
<organism evidence="2 3">
    <name type="scientific">Candidatus Methanofastidiosum methylothiophilum</name>
    <dbReference type="NCBI Taxonomy" id="1705564"/>
    <lineage>
        <taxon>Archaea</taxon>
        <taxon>Methanobacteriati</taxon>
        <taxon>Methanobacteriota</taxon>
        <taxon>Stenosarchaea group</taxon>
        <taxon>Candidatus Methanofastidiosia</taxon>
        <taxon>Candidatus Methanofastidiosales</taxon>
        <taxon>Candidatus Methanofastidiosaceae</taxon>
        <taxon>Candidatus Methanofastidiosum</taxon>
    </lineage>
</organism>
<reference evidence="2 3" key="1">
    <citation type="journal article" date="2016" name="ISME J.">
        <title>Chasing the elusive Euryarchaeota class WSA2: genomes reveal a uniquely fastidious methyl-reducing methanogen.</title>
        <authorList>
            <person name="Nobu M.K."/>
            <person name="Narihiro T."/>
            <person name="Kuroda K."/>
            <person name="Mei R."/>
            <person name="Liu W.T."/>
        </authorList>
    </citation>
    <scope>NUCLEOTIDE SEQUENCE [LARGE SCALE GENOMIC DNA]</scope>
    <source>
        <strain evidence="2">U1lsi0528_Bin055</strain>
    </source>
</reference>
<dbReference type="AlphaFoldDB" id="A0A150IVF4"/>
<keyword evidence="1" id="KW-1133">Transmembrane helix</keyword>
<proteinExistence type="predicted"/>
<accession>A0A150IVF4</accession>
<keyword evidence="1" id="KW-0472">Membrane</keyword>
<evidence type="ECO:0000256" key="1">
    <source>
        <dbReference type="SAM" id="Phobius"/>
    </source>
</evidence>
<comment type="caution">
    <text evidence="2">The sequence shown here is derived from an EMBL/GenBank/DDBJ whole genome shotgun (WGS) entry which is preliminary data.</text>
</comment>
<sequence length="42" mass="4763">MKKIICVISANHLVWNICGTMYVKIVCISIMIVKDAQIIVEK</sequence>